<dbReference type="Proteomes" id="UP000199072">
    <property type="component" value="Unassembled WGS sequence"/>
</dbReference>
<name>A0A1G7IN42_9SPHI</name>
<dbReference type="AlphaFoldDB" id="A0A1G7IN42"/>
<organism evidence="2 3">
    <name type="scientific">Mucilaginibacter pineti</name>
    <dbReference type="NCBI Taxonomy" id="1391627"/>
    <lineage>
        <taxon>Bacteria</taxon>
        <taxon>Pseudomonadati</taxon>
        <taxon>Bacteroidota</taxon>
        <taxon>Sphingobacteriia</taxon>
        <taxon>Sphingobacteriales</taxon>
        <taxon>Sphingobacteriaceae</taxon>
        <taxon>Mucilaginibacter</taxon>
    </lineage>
</organism>
<proteinExistence type="predicted"/>
<dbReference type="EMBL" id="FNAI01000013">
    <property type="protein sequence ID" value="SDF14157.1"/>
    <property type="molecule type" value="Genomic_DNA"/>
</dbReference>
<dbReference type="STRING" id="1391627.SAMN05216464_11396"/>
<accession>A0A1G7IN42</accession>
<evidence type="ECO:0000313" key="2">
    <source>
        <dbReference type="EMBL" id="SDF14157.1"/>
    </source>
</evidence>
<reference evidence="2 3" key="1">
    <citation type="submission" date="2016-10" db="EMBL/GenBank/DDBJ databases">
        <authorList>
            <person name="de Groot N.N."/>
        </authorList>
    </citation>
    <scope>NUCLEOTIDE SEQUENCE [LARGE SCALE GENOMIC DNA]</scope>
    <source>
        <strain evidence="2 3">47C3B</strain>
    </source>
</reference>
<keyword evidence="1" id="KW-0732">Signal</keyword>
<evidence type="ECO:0000256" key="1">
    <source>
        <dbReference type="SAM" id="SignalP"/>
    </source>
</evidence>
<dbReference type="OrthoDB" id="1495407at2"/>
<feature type="chain" id="PRO_5011614701" evidence="1">
    <location>
        <begin position="25"/>
        <end position="201"/>
    </location>
</feature>
<gene>
    <name evidence="2" type="ORF">SAMN05216464_11396</name>
</gene>
<protein>
    <submittedName>
        <fullName evidence="2">Uncharacterized protein</fullName>
    </submittedName>
</protein>
<evidence type="ECO:0000313" key="3">
    <source>
        <dbReference type="Proteomes" id="UP000199072"/>
    </source>
</evidence>
<keyword evidence="3" id="KW-1185">Reference proteome</keyword>
<feature type="signal peptide" evidence="1">
    <location>
        <begin position="1"/>
        <end position="24"/>
    </location>
</feature>
<dbReference type="RefSeq" id="WP_143014226.1">
    <property type="nucleotide sequence ID" value="NZ_FNAI01000013.1"/>
</dbReference>
<sequence length="201" mass="23073">MRQYLFTVLLLANLSMTASGQALPAFKAYGNKIQGLTADREVKMREALATFEKIMNDPAFQAELLKKSFAYDIPDDPNSSLTTRQVAEKLYRGSEWYQPADDNTANIYWEIKKRAKIVTVFTRHPAIGYGLPSDTTIYTYTWWFDDSRHKADLVGHIAHEWSHKLKFDHLTAPHAGRELTVPYAFGDLVTLFALKYYSRIN</sequence>